<evidence type="ECO:0000313" key="5">
    <source>
        <dbReference type="Proteomes" id="UP001627154"/>
    </source>
</evidence>
<organism evidence="4 5">
    <name type="scientific">Trichogramma kaykai</name>
    <dbReference type="NCBI Taxonomy" id="54128"/>
    <lineage>
        <taxon>Eukaryota</taxon>
        <taxon>Metazoa</taxon>
        <taxon>Ecdysozoa</taxon>
        <taxon>Arthropoda</taxon>
        <taxon>Hexapoda</taxon>
        <taxon>Insecta</taxon>
        <taxon>Pterygota</taxon>
        <taxon>Neoptera</taxon>
        <taxon>Endopterygota</taxon>
        <taxon>Hymenoptera</taxon>
        <taxon>Apocrita</taxon>
        <taxon>Proctotrupomorpha</taxon>
        <taxon>Chalcidoidea</taxon>
        <taxon>Trichogrammatidae</taxon>
        <taxon>Trichogramma</taxon>
    </lineage>
</organism>
<keyword evidence="2 3" id="KW-0040">ANK repeat</keyword>
<feature type="repeat" description="ANK" evidence="3">
    <location>
        <begin position="13"/>
        <end position="45"/>
    </location>
</feature>
<sequence>MNQPVQVNVQDKFGNTALHFAVHFGKGEKIETLLRGGADINLVNAVGSTPLHLVCHTGYDDDTMELLFKINEELDRPVRVDVTDNLGRTPLQLAVAKISPINLDILVNNGADVASFVFRDDSYFGKELKQSGSSEFWSNFKLRLASGALLVVERLERGGYELDQSDALAIMKLFAEHGLFERAADLDKHWYYDYPLLETLAREVTIAPDLSLHDLIVSLSPEEAKKRVTCEDYFELARGYEVRHLPCTVWHDEPAHGQAFFRHLCEKLSRDFFQSWAMDLFMKLIHYRLPLECGQMIVQQLNNQDLYNICMAATGQSS</sequence>
<dbReference type="SUPFAM" id="SSF48403">
    <property type="entry name" value="Ankyrin repeat"/>
    <property type="match status" value="1"/>
</dbReference>
<evidence type="ECO:0000256" key="2">
    <source>
        <dbReference type="ARBA" id="ARBA00023043"/>
    </source>
</evidence>
<evidence type="ECO:0000256" key="1">
    <source>
        <dbReference type="ARBA" id="ARBA00022737"/>
    </source>
</evidence>
<evidence type="ECO:0000313" key="4">
    <source>
        <dbReference type="EMBL" id="KAL3384920.1"/>
    </source>
</evidence>
<dbReference type="PROSITE" id="PS50088">
    <property type="entry name" value="ANK_REPEAT"/>
    <property type="match status" value="1"/>
</dbReference>
<dbReference type="Proteomes" id="UP001627154">
    <property type="component" value="Unassembled WGS sequence"/>
</dbReference>
<dbReference type="Pfam" id="PF12796">
    <property type="entry name" value="Ank_2"/>
    <property type="match status" value="1"/>
</dbReference>
<accession>A0ABD2VW41</accession>
<keyword evidence="1" id="KW-0677">Repeat</keyword>
<dbReference type="EMBL" id="JBJJXI010000166">
    <property type="protein sequence ID" value="KAL3384920.1"/>
    <property type="molecule type" value="Genomic_DNA"/>
</dbReference>
<dbReference type="SMART" id="SM00248">
    <property type="entry name" value="ANK"/>
    <property type="match status" value="3"/>
</dbReference>
<dbReference type="PROSITE" id="PS50297">
    <property type="entry name" value="ANK_REP_REGION"/>
    <property type="match status" value="1"/>
</dbReference>
<name>A0ABD2VW41_9HYME</name>
<dbReference type="Gene3D" id="1.25.40.20">
    <property type="entry name" value="Ankyrin repeat-containing domain"/>
    <property type="match status" value="1"/>
</dbReference>
<reference evidence="4 5" key="1">
    <citation type="journal article" date="2024" name="bioRxiv">
        <title>A reference genome for Trichogramma kaykai: A tiny desert-dwelling parasitoid wasp with competing sex-ratio distorters.</title>
        <authorList>
            <person name="Culotta J."/>
            <person name="Lindsey A.R."/>
        </authorList>
    </citation>
    <scope>NUCLEOTIDE SEQUENCE [LARGE SCALE GENOMIC DNA]</scope>
    <source>
        <strain evidence="4 5">KSX58</strain>
    </source>
</reference>
<evidence type="ECO:0000256" key="3">
    <source>
        <dbReference type="PROSITE-ProRule" id="PRU00023"/>
    </source>
</evidence>
<proteinExistence type="predicted"/>
<dbReference type="PANTHER" id="PTHR24198:SF165">
    <property type="entry name" value="ANKYRIN REPEAT-CONTAINING PROTEIN-RELATED"/>
    <property type="match status" value="1"/>
</dbReference>
<comment type="caution">
    <text evidence="4">The sequence shown here is derived from an EMBL/GenBank/DDBJ whole genome shotgun (WGS) entry which is preliminary data.</text>
</comment>
<dbReference type="AlphaFoldDB" id="A0ABD2VW41"/>
<dbReference type="InterPro" id="IPR002110">
    <property type="entry name" value="Ankyrin_rpt"/>
</dbReference>
<gene>
    <name evidence="4" type="ORF">TKK_019325</name>
</gene>
<dbReference type="InterPro" id="IPR036770">
    <property type="entry name" value="Ankyrin_rpt-contain_sf"/>
</dbReference>
<keyword evidence="5" id="KW-1185">Reference proteome</keyword>
<dbReference type="PANTHER" id="PTHR24198">
    <property type="entry name" value="ANKYRIN REPEAT AND PROTEIN KINASE DOMAIN-CONTAINING PROTEIN"/>
    <property type="match status" value="1"/>
</dbReference>
<protein>
    <submittedName>
        <fullName evidence="4">Uncharacterized protein</fullName>
    </submittedName>
</protein>